<sequence>MIMAPPHRLGYLNIWSPVGKVVWKGLENVALLEEMCEGGMGGRLWFQRTCVFPIVSLSPCRSRCELSATAPDHGYQLLCSCHDSHEL</sequence>
<organism evidence="1 2">
    <name type="scientific">Rattus norvegicus</name>
    <name type="common">Rat</name>
    <dbReference type="NCBI Taxonomy" id="10116"/>
    <lineage>
        <taxon>Eukaryota</taxon>
        <taxon>Metazoa</taxon>
        <taxon>Chordata</taxon>
        <taxon>Craniata</taxon>
        <taxon>Vertebrata</taxon>
        <taxon>Euteleostomi</taxon>
        <taxon>Mammalia</taxon>
        <taxon>Eutheria</taxon>
        <taxon>Euarchontoglires</taxon>
        <taxon>Glires</taxon>
        <taxon>Rodentia</taxon>
        <taxon>Myomorpha</taxon>
        <taxon>Muroidea</taxon>
        <taxon>Muridae</taxon>
        <taxon>Murinae</taxon>
        <taxon>Rattus</taxon>
    </lineage>
</organism>
<dbReference type="AlphaFoldDB" id="A6HQE5"/>
<accession>A6HQE5</accession>
<evidence type="ECO:0000313" key="2">
    <source>
        <dbReference type="Proteomes" id="UP000234681"/>
    </source>
</evidence>
<dbReference type="EMBL" id="CH473949">
    <property type="protein sequence ID" value="EDL80246.1"/>
    <property type="molecule type" value="Genomic_DNA"/>
</dbReference>
<evidence type="ECO:0000313" key="1">
    <source>
        <dbReference type="EMBL" id="EDL80246.1"/>
    </source>
</evidence>
<gene>
    <name evidence="1" type="ORF">rCG_26389</name>
</gene>
<protein>
    <submittedName>
        <fullName evidence="1">RCG26389</fullName>
    </submittedName>
</protein>
<proteinExistence type="predicted"/>
<name>A6HQE5_RAT</name>
<dbReference type="Proteomes" id="UP000234681">
    <property type="component" value="Chromosome 3"/>
</dbReference>
<reference evidence="2" key="1">
    <citation type="submission" date="2005-09" db="EMBL/GenBank/DDBJ databases">
        <authorList>
            <person name="Mural R.J."/>
            <person name="Li P.W."/>
            <person name="Adams M.D."/>
            <person name="Amanatides P.G."/>
            <person name="Baden-Tillson H."/>
            <person name="Barnstead M."/>
            <person name="Chin S.H."/>
            <person name="Dew I."/>
            <person name="Evans C.A."/>
            <person name="Ferriera S."/>
            <person name="Flanigan M."/>
            <person name="Fosler C."/>
            <person name="Glodek A."/>
            <person name="Gu Z."/>
            <person name="Holt R.A."/>
            <person name="Jennings D."/>
            <person name="Kraft C.L."/>
            <person name="Lu F."/>
            <person name="Nguyen T."/>
            <person name="Nusskern D.R."/>
            <person name="Pfannkoch C.M."/>
            <person name="Sitter C."/>
            <person name="Sutton G.G."/>
            <person name="Venter J.C."/>
            <person name="Wang Z."/>
            <person name="Woodage T."/>
            <person name="Zheng X.H."/>
            <person name="Zhong F."/>
        </authorList>
    </citation>
    <scope>NUCLEOTIDE SEQUENCE [LARGE SCALE GENOMIC DNA]</scope>
    <source>
        <strain>BN</strain>
        <strain evidence="2">Sprague-Dawley</strain>
    </source>
</reference>